<sequence length="19" mass="2296">MIKTSVWDIFVNENLLLLF</sequence>
<dbReference type="EMBL" id="BT147130">
    <property type="protein sequence ID" value="AFK46924.1"/>
    <property type="molecule type" value="mRNA"/>
</dbReference>
<organism evidence="1">
    <name type="scientific">Medicago truncatula</name>
    <name type="common">Barrel medic</name>
    <name type="synonym">Medicago tribuloides</name>
    <dbReference type="NCBI Taxonomy" id="3880"/>
    <lineage>
        <taxon>Eukaryota</taxon>
        <taxon>Viridiplantae</taxon>
        <taxon>Streptophyta</taxon>
        <taxon>Embryophyta</taxon>
        <taxon>Tracheophyta</taxon>
        <taxon>Spermatophyta</taxon>
        <taxon>Magnoliopsida</taxon>
        <taxon>eudicotyledons</taxon>
        <taxon>Gunneridae</taxon>
        <taxon>Pentapetalae</taxon>
        <taxon>rosids</taxon>
        <taxon>fabids</taxon>
        <taxon>Fabales</taxon>
        <taxon>Fabaceae</taxon>
        <taxon>Papilionoideae</taxon>
        <taxon>50 kb inversion clade</taxon>
        <taxon>NPAAA clade</taxon>
        <taxon>Hologalegina</taxon>
        <taxon>IRL clade</taxon>
        <taxon>Trifolieae</taxon>
        <taxon>Medicago</taxon>
    </lineage>
</organism>
<dbReference type="AlphaFoldDB" id="I3T332"/>
<evidence type="ECO:0000313" key="1">
    <source>
        <dbReference type="EMBL" id="AFK46924.1"/>
    </source>
</evidence>
<accession>I3T332</accession>
<protein>
    <submittedName>
        <fullName evidence="1">Uncharacterized protein</fullName>
    </submittedName>
</protein>
<name>I3T332_MEDTR</name>
<proteinExistence type="evidence at transcript level"/>
<reference evidence="1" key="1">
    <citation type="submission" date="2012-05" db="EMBL/GenBank/DDBJ databases">
        <authorList>
            <person name="Krishnakumar V."/>
            <person name="Cheung F."/>
            <person name="Xiao Y."/>
            <person name="Chan A."/>
            <person name="Moskal W.A."/>
            <person name="Town C.D."/>
        </authorList>
    </citation>
    <scope>NUCLEOTIDE SEQUENCE</scope>
</reference>